<accession>A0ABT7N947</accession>
<dbReference type="PANTHER" id="PTHR43004">
    <property type="entry name" value="TRK SYSTEM POTASSIUM UPTAKE PROTEIN"/>
    <property type="match status" value="1"/>
</dbReference>
<proteinExistence type="predicted"/>
<protein>
    <submittedName>
        <fullName evidence="5">FAD-dependent monooxygenase</fullName>
    </submittedName>
</protein>
<comment type="cofactor">
    <cofactor evidence="1">
        <name>FAD</name>
        <dbReference type="ChEBI" id="CHEBI:57692"/>
    </cofactor>
</comment>
<evidence type="ECO:0000256" key="2">
    <source>
        <dbReference type="ARBA" id="ARBA00022630"/>
    </source>
</evidence>
<evidence type="ECO:0000259" key="4">
    <source>
        <dbReference type="Pfam" id="PF01494"/>
    </source>
</evidence>
<evidence type="ECO:0000256" key="1">
    <source>
        <dbReference type="ARBA" id="ARBA00001974"/>
    </source>
</evidence>
<dbReference type="Pfam" id="PF01494">
    <property type="entry name" value="FAD_binding_3"/>
    <property type="match status" value="1"/>
</dbReference>
<dbReference type="RefSeq" id="WP_286659433.1">
    <property type="nucleotide sequence ID" value="NZ_JASZYV010000001.1"/>
</dbReference>
<dbReference type="InterPro" id="IPR036188">
    <property type="entry name" value="FAD/NAD-bd_sf"/>
</dbReference>
<dbReference type="Proteomes" id="UP001174908">
    <property type="component" value="Unassembled WGS sequence"/>
</dbReference>
<keyword evidence="2" id="KW-0285">Flavoprotein</keyword>
<dbReference type="PANTHER" id="PTHR43004:SF19">
    <property type="entry name" value="BINDING MONOOXYGENASE, PUTATIVE (JCVI)-RELATED"/>
    <property type="match status" value="1"/>
</dbReference>
<dbReference type="SUPFAM" id="SSF51905">
    <property type="entry name" value="FAD/NAD(P)-binding domain"/>
    <property type="match status" value="1"/>
</dbReference>
<keyword evidence="6" id="KW-1185">Reference proteome</keyword>
<evidence type="ECO:0000313" key="6">
    <source>
        <dbReference type="Proteomes" id="UP001174908"/>
    </source>
</evidence>
<dbReference type="Gene3D" id="3.40.30.120">
    <property type="match status" value="1"/>
</dbReference>
<dbReference type="InterPro" id="IPR002938">
    <property type="entry name" value="FAD-bd"/>
</dbReference>
<dbReference type="Gene3D" id="3.50.50.60">
    <property type="entry name" value="FAD/NAD(P)-binding domain"/>
    <property type="match status" value="1"/>
</dbReference>
<dbReference type="GO" id="GO:0004497">
    <property type="term" value="F:monooxygenase activity"/>
    <property type="evidence" value="ECO:0007669"/>
    <property type="project" value="UniProtKB-KW"/>
</dbReference>
<dbReference type="Gene3D" id="3.30.9.10">
    <property type="entry name" value="D-Amino Acid Oxidase, subunit A, domain 2"/>
    <property type="match status" value="1"/>
</dbReference>
<keyword evidence="3" id="KW-0274">FAD</keyword>
<keyword evidence="5" id="KW-0560">Oxidoreductase</keyword>
<organism evidence="5 6">
    <name type="scientific">Variovorax dokdonensis</name>
    <dbReference type="NCBI Taxonomy" id="344883"/>
    <lineage>
        <taxon>Bacteria</taxon>
        <taxon>Pseudomonadati</taxon>
        <taxon>Pseudomonadota</taxon>
        <taxon>Betaproteobacteria</taxon>
        <taxon>Burkholderiales</taxon>
        <taxon>Comamonadaceae</taxon>
        <taxon>Variovorax</taxon>
    </lineage>
</organism>
<dbReference type="EMBL" id="JASZYV010000001">
    <property type="protein sequence ID" value="MDM0044395.1"/>
    <property type="molecule type" value="Genomic_DNA"/>
</dbReference>
<dbReference type="PRINTS" id="PR00420">
    <property type="entry name" value="RNGMNOXGNASE"/>
</dbReference>
<dbReference type="InterPro" id="IPR050641">
    <property type="entry name" value="RIFMO-like"/>
</dbReference>
<feature type="domain" description="FAD-binding" evidence="4">
    <location>
        <begin position="9"/>
        <end position="358"/>
    </location>
</feature>
<name>A0ABT7N947_9BURK</name>
<reference evidence="5" key="1">
    <citation type="submission" date="2023-06" db="EMBL/GenBank/DDBJ databases">
        <authorList>
            <person name="Jiang Y."/>
            <person name="Liu Q."/>
        </authorList>
    </citation>
    <scope>NUCLEOTIDE SEQUENCE</scope>
    <source>
        <strain evidence="5">CGMCC 1.12089</strain>
    </source>
</reference>
<dbReference type="NCBIfam" id="NF004780">
    <property type="entry name" value="PRK06126.1"/>
    <property type="match status" value="1"/>
</dbReference>
<evidence type="ECO:0000313" key="5">
    <source>
        <dbReference type="EMBL" id="MDM0044395.1"/>
    </source>
</evidence>
<keyword evidence="5" id="KW-0503">Monooxygenase</keyword>
<dbReference type="Pfam" id="PF21274">
    <property type="entry name" value="Rng_hyd_C"/>
    <property type="match status" value="1"/>
</dbReference>
<gene>
    <name evidence="5" type="ORF">QTH91_07895</name>
</gene>
<comment type="caution">
    <text evidence="5">The sequence shown here is derived from an EMBL/GenBank/DDBJ whole genome shotgun (WGS) entry which is preliminary data.</text>
</comment>
<evidence type="ECO:0000256" key="3">
    <source>
        <dbReference type="ARBA" id="ARBA00022827"/>
    </source>
</evidence>
<sequence>MIEPTARRQVLIVGAGPVGLALAIELGHRGVPCLLIERNDRVGYAPRAKTTNVRTREHLRRWGIADRLRAASPLGVHYPSNVVFVTRLVGKELARFENAMYCAPGRNPLYSEHAQWVPQYTVEEVMRAHAQSLPGVELRFNCELRALEQDGQGVRAQLHDRTSGSDFSVDAEYLVGADGARSTVRELIGVQMEGKYGLSRNYNIVFRAPGLAQAHPHGPAIMYWQVNGDMPSLIGPMDRGDTWFFMPTRVQEGVRLADLDAPALIRRATGIDLPYEVLSSDEWVASRLIANRYRDQRVFLAGDACHLHPPFGGYGMNMGVADGVDLGWKLAAVLQGWGGPALLDSYEAERRPVHEWVMGEAEANHAILGNQLAAEGLEDEGERGEAVRREIGERIGQSKMREFMTLGVVLGYRYEASPVIVSDGTPAPPTDFINYVPSSRPGSLAPHAWRHDGSSLYDHFGSGFSLVAGPDADAQALDAARADAVACALPLTVLQPQEGAMASLYPARYTLVRPDQHVAWRGDAWPSDGQSLLQRISGRTPTPEVSA</sequence>